<comment type="caution">
    <text evidence="7">The sequence shown here is derived from an EMBL/GenBank/DDBJ whole genome shotgun (WGS) entry which is preliminary data.</text>
</comment>
<evidence type="ECO:0000256" key="2">
    <source>
        <dbReference type="ARBA" id="ARBA00022723"/>
    </source>
</evidence>
<gene>
    <name evidence="7" type="ORF">GCM10022279_15040</name>
</gene>
<dbReference type="PANTHER" id="PTHR35008:SF8">
    <property type="entry name" value="ALCOHOL DEHYDROGENASE CYTOCHROME C SUBUNIT"/>
    <property type="match status" value="1"/>
</dbReference>
<dbReference type="Gene3D" id="1.10.760.10">
    <property type="entry name" value="Cytochrome c-like domain"/>
    <property type="match status" value="1"/>
</dbReference>
<evidence type="ECO:0000313" key="7">
    <source>
        <dbReference type="EMBL" id="GAA3992765.1"/>
    </source>
</evidence>
<reference evidence="8" key="1">
    <citation type="journal article" date="2019" name="Int. J. Syst. Evol. Microbiol.">
        <title>The Global Catalogue of Microorganisms (GCM) 10K type strain sequencing project: providing services to taxonomists for standard genome sequencing and annotation.</title>
        <authorList>
            <consortium name="The Broad Institute Genomics Platform"/>
            <consortium name="The Broad Institute Genome Sequencing Center for Infectious Disease"/>
            <person name="Wu L."/>
            <person name="Ma J."/>
        </authorList>
    </citation>
    <scope>NUCLEOTIDE SEQUENCE [LARGE SCALE GENOMIC DNA]</scope>
    <source>
        <strain evidence="8">JCM 17561</strain>
    </source>
</reference>
<evidence type="ECO:0000256" key="1">
    <source>
        <dbReference type="ARBA" id="ARBA00022617"/>
    </source>
</evidence>
<evidence type="ECO:0000256" key="4">
    <source>
        <dbReference type="PROSITE-ProRule" id="PRU00433"/>
    </source>
</evidence>
<keyword evidence="2 4" id="KW-0479">Metal-binding</keyword>
<dbReference type="Pfam" id="PF00034">
    <property type="entry name" value="Cytochrom_C"/>
    <property type="match status" value="1"/>
</dbReference>
<dbReference type="RefSeq" id="WP_103043739.1">
    <property type="nucleotide sequence ID" value="NZ_BAABBP010000010.1"/>
</dbReference>
<evidence type="ECO:0000256" key="3">
    <source>
        <dbReference type="ARBA" id="ARBA00023004"/>
    </source>
</evidence>
<evidence type="ECO:0000259" key="6">
    <source>
        <dbReference type="PROSITE" id="PS51007"/>
    </source>
</evidence>
<feature type="domain" description="Cytochrome c" evidence="6">
    <location>
        <begin position="72"/>
        <end position="161"/>
    </location>
</feature>
<dbReference type="Proteomes" id="UP001501627">
    <property type="component" value="Unassembled WGS sequence"/>
</dbReference>
<sequence>MSQQPDIDAQKRENEDPEEAIRPMPISALLIALVMVVWAVVYIIRSEPLGLSQYGDQRTLAELSGPAAPAAGAAVDGKAIFAAQCAACHQANGAGLPGVFPPLDGSEWVHGEPRVLANILLHGITGEITVKGNKYQGAMPSFAQLSDAELAGVATYIRTSWSNKNDPLDADLFAEERKAGADRTTPFEGEDALKALLK</sequence>
<dbReference type="InterPro" id="IPR009056">
    <property type="entry name" value="Cyt_c-like_dom"/>
</dbReference>
<organism evidence="7 8">
    <name type="scientific">Comamonas faecalis</name>
    <dbReference type="NCBI Taxonomy" id="1387849"/>
    <lineage>
        <taxon>Bacteria</taxon>
        <taxon>Pseudomonadati</taxon>
        <taxon>Pseudomonadota</taxon>
        <taxon>Betaproteobacteria</taxon>
        <taxon>Burkholderiales</taxon>
        <taxon>Comamonadaceae</taxon>
        <taxon>Comamonas</taxon>
    </lineage>
</organism>
<dbReference type="InterPro" id="IPR051459">
    <property type="entry name" value="Cytochrome_c-type_DH"/>
</dbReference>
<keyword evidence="5" id="KW-1133">Transmembrane helix</keyword>
<keyword evidence="3 4" id="KW-0408">Iron</keyword>
<feature type="transmembrane region" description="Helical" evidence="5">
    <location>
        <begin position="24"/>
        <end position="44"/>
    </location>
</feature>
<keyword evidence="8" id="KW-1185">Reference proteome</keyword>
<keyword evidence="5" id="KW-0472">Membrane</keyword>
<dbReference type="PROSITE" id="PS51007">
    <property type="entry name" value="CYTC"/>
    <property type="match status" value="1"/>
</dbReference>
<accession>A0ABP7R5G1</accession>
<dbReference type="EMBL" id="BAABBP010000010">
    <property type="protein sequence ID" value="GAA3992765.1"/>
    <property type="molecule type" value="Genomic_DNA"/>
</dbReference>
<name>A0ABP7R5G1_9BURK</name>
<proteinExistence type="predicted"/>
<evidence type="ECO:0000256" key="5">
    <source>
        <dbReference type="SAM" id="Phobius"/>
    </source>
</evidence>
<dbReference type="PANTHER" id="PTHR35008">
    <property type="entry name" value="BLL4482 PROTEIN-RELATED"/>
    <property type="match status" value="1"/>
</dbReference>
<keyword evidence="5" id="KW-0812">Transmembrane</keyword>
<evidence type="ECO:0000313" key="8">
    <source>
        <dbReference type="Proteomes" id="UP001501627"/>
    </source>
</evidence>
<dbReference type="InterPro" id="IPR036909">
    <property type="entry name" value="Cyt_c-like_dom_sf"/>
</dbReference>
<dbReference type="SUPFAM" id="SSF46626">
    <property type="entry name" value="Cytochrome c"/>
    <property type="match status" value="1"/>
</dbReference>
<protein>
    <recommendedName>
        <fullName evidence="6">Cytochrome c domain-containing protein</fullName>
    </recommendedName>
</protein>
<keyword evidence="1 4" id="KW-0349">Heme</keyword>